<sequence>MTATIKDVAEHAGLSVSTVSRFLNNHPYISEDKKARIHAAMKALDYEPSTAAQQMRGVKSHRIGILVSRITNPFFANLVDALEVTARKNGYSVLIVQNHDSVGEEANCLDLLKKKIIDGLILCSVESDKAVLEKYQQHGPILLCNTSVDGAELPVVRVDDEEATFNAIGYLLEQGYQKIAYCTGGDFLQKGHGERRNRGFQKAMTAVGRTIDNALIFRRLHTYKDGIRLAEQLAARLPSARPDVVFTGSDDVACGLVTWLTNHDIRVPQDIAVVGFDNLPVSEMVSVPITTVNQPVDKLGQFSVEYLIALIAGKPYRYNSDDLKAELVLRKSA</sequence>
<dbReference type="GO" id="GO:0003700">
    <property type="term" value="F:DNA-binding transcription factor activity"/>
    <property type="evidence" value="ECO:0007669"/>
    <property type="project" value="TreeGrafter"/>
</dbReference>
<dbReference type="Pfam" id="PF00532">
    <property type="entry name" value="Peripla_BP_1"/>
    <property type="match status" value="1"/>
</dbReference>
<evidence type="ECO:0000313" key="5">
    <source>
        <dbReference type="EMBL" id="AIR03238.1"/>
    </source>
</evidence>
<proteinExistence type="predicted"/>
<dbReference type="InterPro" id="IPR010982">
    <property type="entry name" value="Lambda_DNA-bd_dom_sf"/>
</dbReference>
<gene>
    <name evidence="5" type="ORF">JT31_00920</name>
</gene>
<dbReference type="Gene3D" id="3.40.50.2300">
    <property type="match status" value="2"/>
</dbReference>
<evidence type="ECO:0000259" key="4">
    <source>
        <dbReference type="PROSITE" id="PS50932"/>
    </source>
</evidence>
<dbReference type="Gene3D" id="1.10.260.40">
    <property type="entry name" value="lambda repressor-like DNA-binding domains"/>
    <property type="match status" value="1"/>
</dbReference>
<dbReference type="EMBL" id="CP009451">
    <property type="protein sequence ID" value="AIR03238.1"/>
    <property type="molecule type" value="Genomic_DNA"/>
</dbReference>
<dbReference type="PANTHER" id="PTHR30146">
    <property type="entry name" value="LACI-RELATED TRANSCRIPTIONAL REPRESSOR"/>
    <property type="match status" value="1"/>
</dbReference>
<dbReference type="Proteomes" id="UP000029481">
    <property type="component" value="Chromosome"/>
</dbReference>
<dbReference type="PANTHER" id="PTHR30146:SF136">
    <property type="entry name" value="NTD BIOSYNTHESIS OPERON REGULATOR NTDR"/>
    <property type="match status" value="1"/>
</dbReference>
<dbReference type="Pfam" id="PF00356">
    <property type="entry name" value="LacI"/>
    <property type="match status" value="1"/>
</dbReference>
<keyword evidence="2" id="KW-0238">DNA-binding</keyword>
<dbReference type="SUPFAM" id="SSF53822">
    <property type="entry name" value="Periplasmic binding protein-like I"/>
    <property type="match status" value="1"/>
</dbReference>
<name>A0A089PTC1_9ENTR</name>
<keyword evidence="6" id="KW-1185">Reference proteome</keyword>
<dbReference type="SMART" id="SM00354">
    <property type="entry name" value="HTH_LACI"/>
    <property type="match status" value="1"/>
</dbReference>
<dbReference type="CDD" id="cd06286">
    <property type="entry name" value="PBP1_CcpB-like"/>
    <property type="match status" value="1"/>
</dbReference>
<dbReference type="CDD" id="cd01392">
    <property type="entry name" value="HTH_LacI"/>
    <property type="match status" value="1"/>
</dbReference>
<accession>A0A089PTC1</accession>
<protein>
    <submittedName>
        <fullName evidence="5">LacI family transcriptional regulator</fullName>
    </submittedName>
</protein>
<dbReference type="InterPro" id="IPR028082">
    <property type="entry name" value="Peripla_BP_I"/>
</dbReference>
<dbReference type="InterPro" id="IPR001761">
    <property type="entry name" value="Peripla_BP/Lac1_sug-bd_dom"/>
</dbReference>
<evidence type="ECO:0000256" key="3">
    <source>
        <dbReference type="ARBA" id="ARBA00023163"/>
    </source>
</evidence>
<evidence type="ECO:0000256" key="1">
    <source>
        <dbReference type="ARBA" id="ARBA00023015"/>
    </source>
</evidence>
<dbReference type="KEGG" id="cnt:JT31_00920"/>
<organism evidence="5 6">
    <name type="scientific">Cedecea neteri</name>
    <dbReference type="NCBI Taxonomy" id="158822"/>
    <lineage>
        <taxon>Bacteria</taxon>
        <taxon>Pseudomonadati</taxon>
        <taxon>Pseudomonadota</taxon>
        <taxon>Gammaproteobacteria</taxon>
        <taxon>Enterobacterales</taxon>
        <taxon>Enterobacteriaceae</taxon>
        <taxon>Cedecea</taxon>
    </lineage>
</organism>
<reference evidence="5 6" key="1">
    <citation type="submission" date="2014-09" db="EMBL/GenBank/DDBJ databases">
        <title>Cedecea neteri SSMD04 Genome Sequencing.</title>
        <authorList>
            <person name="Tan J.-Y."/>
        </authorList>
    </citation>
    <scope>NUCLEOTIDE SEQUENCE [LARGE SCALE GENOMIC DNA]</scope>
    <source>
        <strain evidence="5 6">SSMD04</strain>
    </source>
</reference>
<dbReference type="OrthoDB" id="9798934at2"/>
<dbReference type="GO" id="GO:0000976">
    <property type="term" value="F:transcription cis-regulatory region binding"/>
    <property type="evidence" value="ECO:0007669"/>
    <property type="project" value="TreeGrafter"/>
</dbReference>
<keyword evidence="1" id="KW-0805">Transcription regulation</keyword>
<evidence type="ECO:0000313" key="6">
    <source>
        <dbReference type="Proteomes" id="UP000029481"/>
    </source>
</evidence>
<dbReference type="InterPro" id="IPR000843">
    <property type="entry name" value="HTH_LacI"/>
</dbReference>
<dbReference type="AlphaFoldDB" id="A0A089PTC1"/>
<dbReference type="RefSeq" id="WP_038472253.1">
    <property type="nucleotide sequence ID" value="NZ_CP009451.1"/>
</dbReference>
<evidence type="ECO:0000256" key="2">
    <source>
        <dbReference type="ARBA" id="ARBA00023125"/>
    </source>
</evidence>
<keyword evidence="3" id="KW-0804">Transcription</keyword>
<feature type="domain" description="HTH lacI-type" evidence="4">
    <location>
        <begin position="3"/>
        <end position="57"/>
    </location>
</feature>
<dbReference type="PROSITE" id="PS50932">
    <property type="entry name" value="HTH_LACI_2"/>
    <property type="match status" value="1"/>
</dbReference>
<dbReference type="SUPFAM" id="SSF47413">
    <property type="entry name" value="lambda repressor-like DNA-binding domains"/>
    <property type="match status" value="1"/>
</dbReference>